<dbReference type="InterPro" id="IPR015424">
    <property type="entry name" value="PyrdxlP-dep_Trfase"/>
</dbReference>
<dbReference type="HAMAP" id="MF_01107">
    <property type="entry name" value="ArgD_aminotrans_3"/>
    <property type="match status" value="1"/>
</dbReference>
<keyword evidence="2 4" id="KW-0808">Transferase</keyword>
<dbReference type="InterPro" id="IPR049704">
    <property type="entry name" value="Aminotrans_3_PPA_site"/>
</dbReference>
<evidence type="ECO:0000256" key="3">
    <source>
        <dbReference type="ARBA" id="ARBA00022898"/>
    </source>
</evidence>
<evidence type="ECO:0000313" key="5">
    <source>
        <dbReference type="EMBL" id="PTX56749.1"/>
    </source>
</evidence>
<feature type="binding site" evidence="4">
    <location>
        <begin position="214"/>
        <end position="217"/>
    </location>
    <ligand>
        <name>pyridoxal 5'-phosphate</name>
        <dbReference type="ChEBI" id="CHEBI:597326"/>
    </ligand>
</feature>
<reference evidence="5 6" key="1">
    <citation type="submission" date="2018-04" db="EMBL/GenBank/DDBJ databases">
        <title>Genomic Encyclopedia of Archaeal and Bacterial Type Strains, Phase II (KMG-II): from individual species to whole genera.</title>
        <authorList>
            <person name="Goeker M."/>
        </authorList>
    </citation>
    <scope>NUCLEOTIDE SEQUENCE [LARGE SCALE GENOMIC DNA]</scope>
    <source>
        <strain evidence="5 6">DSM 100977</strain>
    </source>
</reference>
<dbReference type="InterPro" id="IPR004636">
    <property type="entry name" value="AcOrn/SuccOrn_fam"/>
</dbReference>
<comment type="cofactor">
    <cofactor evidence="4">
        <name>pyridoxal 5'-phosphate</name>
        <dbReference type="ChEBI" id="CHEBI:597326"/>
    </cofactor>
    <text evidence="4">Binds 1 pyridoxal phosphate per subunit.</text>
</comment>
<comment type="pathway">
    <text evidence="4">Amino-acid biosynthesis; L-arginine biosynthesis; N(2)-acetyl-L-ornithine from L-glutamate: step 4/4.</text>
</comment>
<comment type="miscellaneous">
    <text evidence="4">May also have succinyldiaminopimelate aminotransferase activity, thus carrying out the corresponding step in lysine biosynthesis.</text>
</comment>
<evidence type="ECO:0000256" key="1">
    <source>
        <dbReference type="ARBA" id="ARBA00022576"/>
    </source>
</evidence>
<feature type="modified residue" description="N6-(pyridoxal phosphate)lysine" evidence="4">
    <location>
        <position position="243"/>
    </location>
</feature>
<dbReference type="UniPathway" id="UPA00068">
    <property type="reaction ID" value="UER00109"/>
</dbReference>
<dbReference type="CDD" id="cd00610">
    <property type="entry name" value="OAT_like"/>
    <property type="match status" value="1"/>
</dbReference>
<dbReference type="PIRSF" id="PIRSF000521">
    <property type="entry name" value="Transaminase_4ab_Lys_Orn"/>
    <property type="match status" value="1"/>
</dbReference>
<evidence type="ECO:0000256" key="4">
    <source>
        <dbReference type="HAMAP-Rule" id="MF_01107"/>
    </source>
</evidence>
<keyword evidence="6" id="KW-1185">Reference proteome</keyword>
<keyword evidence="1 4" id="KW-0032">Aminotransferase</keyword>
<keyword evidence="4" id="KW-0028">Amino-acid biosynthesis</keyword>
<dbReference type="GO" id="GO:0005737">
    <property type="term" value="C:cytoplasm"/>
    <property type="evidence" value="ECO:0007669"/>
    <property type="project" value="UniProtKB-SubCell"/>
</dbReference>
<dbReference type="GO" id="GO:0006526">
    <property type="term" value="P:L-arginine biosynthetic process"/>
    <property type="evidence" value="ECO:0007669"/>
    <property type="project" value="UniProtKB-UniRule"/>
</dbReference>
<keyword evidence="4" id="KW-0963">Cytoplasm</keyword>
<feature type="binding site" evidence="4">
    <location>
        <position position="132"/>
    </location>
    <ligand>
        <name>N(2)-acetyl-L-ornithine</name>
        <dbReference type="ChEBI" id="CHEBI:57805"/>
    </ligand>
</feature>
<comment type="similarity">
    <text evidence="4">Belongs to the class-III pyridoxal-phosphate-dependent aminotransferase family. ArgD subfamily.</text>
</comment>
<comment type="caution">
    <text evidence="4">Lacks conserved residue(s) required for the propagation of feature annotation.</text>
</comment>
<dbReference type="Pfam" id="PF00202">
    <property type="entry name" value="Aminotran_3"/>
    <property type="match status" value="1"/>
</dbReference>
<dbReference type="AlphaFoldDB" id="A0A2T6BL17"/>
<dbReference type="EMBL" id="QBKS01000001">
    <property type="protein sequence ID" value="PTX56749.1"/>
    <property type="molecule type" value="Genomic_DNA"/>
</dbReference>
<dbReference type="PANTHER" id="PTHR11986:SF113">
    <property type="entry name" value="SUCCINYLORNITHINE TRANSAMINASE"/>
    <property type="match status" value="1"/>
</dbReference>
<dbReference type="Gene3D" id="3.90.1150.10">
    <property type="entry name" value="Aspartate Aminotransferase, domain 1"/>
    <property type="match status" value="1"/>
</dbReference>
<dbReference type="FunFam" id="3.40.640.10:FF:000004">
    <property type="entry name" value="Acetylornithine aminotransferase"/>
    <property type="match status" value="1"/>
</dbReference>
<dbReference type="EC" id="2.6.1.11" evidence="4"/>
<keyword evidence="3 4" id="KW-0663">Pyridoxal phosphate</keyword>
<dbReference type="OrthoDB" id="9801834at2"/>
<dbReference type="Gene3D" id="3.40.640.10">
    <property type="entry name" value="Type I PLP-dependent aspartate aminotransferase-like (Major domain)"/>
    <property type="match status" value="1"/>
</dbReference>
<dbReference type="NCBIfam" id="TIGR00707">
    <property type="entry name" value="argD"/>
    <property type="match status" value="1"/>
</dbReference>
<dbReference type="PANTHER" id="PTHR11986">
    <property type="entry name" value="AMINOTRANSFERASE CLASS III"/>
    <property type="match status" value="1"/>
</dbReference>
<dbReference type="InterPro" id="IPR005814">
    <property type="entry name" value="Aminotrans_3"/>
</dbReference>
<evidence type="ECO:0000313" key="6">
    <source>
        <dbReference type="Proteomes" id="UP000243978"/>
    </source>
</evidence>
<dbReference type="GO" id="GO:0042802">
    <property type="term" value="F:identical protein binding"/>
    <property type="evidence" value="ECO:0007669"/>
    <property type="project" value="TreeGrafter"/>
</dbReference>
<comment type="subcellular location">
    <subcellularLocation>
        <location evidence="4">Cytoplasm</location>
    </subcellularLocation>
</comment>
<dbReference type="PROSITE" id="PS00600">
    <property type="entry name" value="AA_TRANSFER_CLASS_3"/>
    <property type="match status" value="1"/>
</dbReference>
<protein>
    <recommendedName>
        <fullName evidence="4">Acetylornithine aminotransferase</fullName>
        <shortName evidence="4">ACOAT</shortName>
        <ecNumber evidence="4">2.6.1.11</ecNumber>
    </recommendedName>
</protein>
<dbReference type="RefSeq" id="WP_107844914.1">
    <property type="nucleotide sequence ID" value="NZ_QBKS01000001.1"/>
</dbReference>
<keyword evidence="4" id="KW-0055">Arginine biosynthesis</keyword>
<comment type="catalytic activity">
    <reaction evidence="4">
        <text>N(2)-acetyl-L-ornithine + 2-oxoglutarate = N-acetyl-L-glutamate 5-semialdehyde + L-glutamate</text>
        <dbReference type="Rhea" id="RHEA:18049"/>
        <dbReference type="ChEBI" id="CHEBI:16810"/>
        <dbReference type="ChEBI" id="CHEBI:29123"/>
        <dbReference type="ChEBI" id="CHEBI:29985"/>
        <dbReference type="ChEBI" id="CHEBI:57805"/>
        <dbReference type="EC" id="2.6.1.11"/>
    </reaction>
</comment>
<comment type="subunit">
    <text evidence="4">Homodimer.</text>
</comment>
<proteinExistence type="inferred from homology"/>
<organism evidence="5 6">
    <name type="scientific">Litoreibacter ponti</name>
    <dbReference type="NCBI Taxonomy" id="1510457"/>
    <lineage>
        <taxon>Bacteria</taxon>
        <taxon>Pseudomonadati</taxon>
        <taxon>Pseudomonadota</taxon>
        <taxon>Alphaproteobacteria</taxon>
        <taxon>Rhodobacterales</taxon>
        <taxon>Roseobacteraceae</taxon>
        <taxon>Litoreibacter</taxon>
    </lineage>
</organism>
<evidence type="ECO:0000256" key="2">
    <source>
        <dbReference type="ARBA" id="ARBA00022679"/>
    </source>
</evidence>
<dbReference type="NCBIfam" id="NF002325">
    <property type="entry name" value="PRK01278.1"/>
    <property type="match status" value="1"/>
</dbReference>
<dbReference type="GO" id="GO:0003992">
    <property type="term" value="F:N2-acetyl-L-ornithine:2-oxoglutarate 5-aminotransferase activity"/>
    <property type="evidence" value="ECO:0007669"/>
    <property type="project" value="UniProtKB-UniRule"/>
</dbReference>
<accession>A0A2T6BL17</accession>
<feature type="binding site" evidence="4">
    <location>
        <position position="271"/>
    </location>
    <ligand>
        <name>N(2)-acetyl-L-ornithine</name>
        <dbReference type="ChEBI" id="CHEBI:57805"/>
    </ligand>
</feature>
<feature type="binding site" evidence="4">
    <location>
        <position position="272"/>
    </location>
    <ligand>
        <name>pyridoxal 5'-phosphate</name>
        <dbReference type="ChEBI" id="CHEBI:597326"/>
    </ligand>
</feature>
<comment type="caution">
    <text evidence="5">The sequence shown here is derived from an EMBL/GenBank/DDBJ whole genome shotgun (WGS) entry which is preliminary data.</text>
</comment>
<feature type="binding site" evidence="4">
    <location>
        <position position="129"/>
    </location>
    <ligand>
        <name>pyridoxal 5'-phosphate</name>
        <dbReference type="ChEBI" id="CHEBI:597326"/>
    </ligand>
</feature>
<dbReference type="InterPro" id="IPR015422">
    <property type="entry name" value="PyrdxlP-dep_Trfase_small"/>
</dbReference>
<dbReference type="InterPro" id="IPR015421">
    <property type="entry name" value="PyrdxlP-dep_Trfase_major"/>
</dbReference>
<gene>
    <name evidence="4" type="primary">argD</name>
    <name evidence="5" type="ORF">C8N43_1411</name>
</gene>
<dbReference type="GO" id="GO:0030170">
    <property type="term" value="F:pyridoxal phosphate binding"/>
    <property type="evidence" value="ECO:0007669"/>
    <property type="project" value="InterPro"/>
</dbReference>
<dbReference type="SUPFAM" id="SSF53383">
    <property type="entry name" value="PLP-dependent transferases"/>
    <property type="match status" value="1"/>
</dbReference>
<dbReference type="InterPro" id="IPR050103">
    <property type="entry name" value="Class-III_PLP-dep_AT"/>
</dbReference>
<dbReference type="Proteomes" id="UP000243978">
    <property type="component" value="Unassembled WGS sequence"/>
</dbReference>
<sequence length="391" mass="41045">MIPAVMPTYSRAPMSFESGEGSWLVDRDGTRYLDIGGGIAVTALGHAHPKLVEVLAEQAGKLWHTSNLYHVPQQEALAEKLRDATFADTMFFTNSGNEAMEMAIKMVRKYWFEKGQPDRTKIITFTGSFHGRSIANISAAASEKLTQGFGPLLEGFVNLEAGDHDALQAALDDTVAGVIVEPVQGEGGIIPLPDACLKGLRDMCDSTGALLVFDEIQCGVGRTGKLFAHEWAGVTPDIMAVAKGIGNGFPLGACLATEDAASGMGAGSHGSTYGGNPLACAVGSAVMDLVNDDAFLGEVNRKAGLMRQKLEGLVASHPDIFELVRGAGLMLGIKCKVPNADVVNAGYAQHLLTVPGGDNVVRVLPALNISDDDIAEAVARLDRAATALEAA</sequence>
<name>A0A2T6BL17_9RHOB</name>